<evidence type="ECO:0000313" key="3">
    <source>
        <dbReference type="EMBL" id="MDQ8208140.1"/>
    </source>
</evidence>
<dbReference type="EMBL" id="JARXHW010000025">
    <property type="protein sequence ID" value="MDQ8208140.1"/>
    <property type="molecule type" value="Genomic_DNA"/>
</dbReference>
<comment type="caution">
    <text evidence="3">The sequence shown here is derived from an EMBL/GenBank/DDBJ whole genome shotgun (WGS) entry which is preliminary data.</text>
</comment>
<keyword evidence="4" id="KW-1185">Reference proteome</keyword>
<feature type="signal peptide" evidence="2">
    <location>
        <begin position="1"/>
        <end position="29"/>
    </location>
</feature>
<accession>A0ABU1AVG5</accession>
<evidence type="ECO:0000313" key="4">
    <source>
        <dbReference type="Proteomes" id="UP001225316"/>
    </source>
</evidence>
<evidence type="ECO:0000256" key="1">
    <source>
        <dbReference type="ARBA" id="ARBA00022729"/>
    </source>
</evidence>
<dbReference type="PANTHER" id="PTHR46580:SF2">
    <property type="entry name" value="MAM DOMAIN-CONTAINING PROTEIN"/>
    <property type="match status" value="1"/>
</dbReference>
<dbReference type="RefSeq" id="WP_308950602.1">
    <property type="nucleotide sequence ID" value="NZ_JARXHW010000025.1"/>
</dbReference>
<dbReference type="InterPro" id="IPR013517">
    <property type="entry name" value="FG-GAP"/>
</dbReference>
<dbReference type="PANTHER" id="PTHR46580">
    <property type="entry name" value="SENSOR KINASE-RELATED"/>
    <property type="match status" value="1"/>
</dbReference>
<dbReference type="InterPro" id="IPR028994">
    <property type="entry name" value="Integrin_alpha_N"/>
</dbReference>
<dbReference type="Gene3D" id="2.130.10.130">
    <property type="entry name" value="Integrin alpha, N-terminal"/>
    <property type="match status" value="1"/>
</dbReference>
<proteinExistence type="predicted"/>
<feature type="chain" id="PRO_5046156949" evidence="2">
    <location>
        <begin position="30"/>
        <end position="784"/>
    </location>
</feature>
<gene>
    <name evidence="3" type="ORF">QEH52_11515</name>
</gene>
<reference evidence="3 4" key="1">
    <citation type="submission" date="2023-04" db="EMBL/GenBank/DDBJ databases">
        <title>A novel bacteria isolated from coastal sediment.</title>
        <authorList>
            <person name="Liu X.-J."/>
            <person name="Du Z.-J."/>
        </authorList>
    </citation>
    <scope>NUCLEOTIDE SEQUENCE [LARGE SCALE GENOMIC DNA]</scope>
    <source>
        <strain evidence="3 4">SDUM461003</strain>
    </source>
</reference>
<organism evidence="3 4">
    <name type="scientific">Thalassobacterium maritimum</name>
    <dbReference type="NCBI Taxonomy" id="3041265"/>
    <lineage>
        <taxon>Bacteria</taxon>
        <taxon>Pseudomonadati</taxon>
        <taxon>Verrucomicrobiota</taxon>
        <taxon>Opitutia</taxon>
        <taxon>Puniceicoccales</taxon>
        <taxon>Coraliomargaritaceae</taxon>
        <taxon>Thalassobacterium</taxon>
    </lineage>
</organism>
<dbReference type="SUPFAM" id="SSF69318">
    <property type="entry name" value="Integrin alpha N-terminal domain"/>
    <property type="match status" value="2"/>
</dbReference>
<protein>
    <submittedName>
        <fullName evidence="3">VCBS repeat-containing protein</fullName>
    </submittedName>
</protein>
<evidence type="ECO:0000256" key="2">
    <source>
        <dbReference type="SAM" id="SignalP"/>
    </source>
</evidence>
<keyword evidence="1 2" id="KW-0732">Signal</keyword>
<sequence>MMKQTGTFCALFWAMCWSGLTCGGSPALAAENLAEAFGFAKPQVIKLDWSTRALQVSDLNQDGRMDLALINNDTAQIELLYQREAVEASEAKRSLQRDRWEPQLSDAGFDVEKITVGFPMFDLGVGDLNGDGRVDLAYTARDVPLTVRLQGEQGQWLSSQEFDGFDALGWQSTLKVVDVDGDQRPELVLLTADAVRVFTPGEAGELQEADVYFLTGENPFNLEVVDVTGDGLAEICYITTEGKQSLVVREQLSAGGFGAERRFILERPVRMCMPLRSSEESSQHFASVDSRSGALEFFKIASAKESHGSLPLEGVQAQIYPVFEQVQEGAYYAFGDINGDGERDLQVANPAGAELMIFLKEKGRFLASKSFPSFSAISSLTAGHFYESKQAAVVALSREEKNLGVSQYDASGRLSFPRLIEIGAGEPLVCEAVDLDGDGRDELAIVSESKEGMQLVVAQPAQRRHASSAWEIVLQMDLPGARRKPTSLRAMDIFAERGPGLMLFVPREAPILLAPKSADTPYELELVGERSSVRESLLKGLSAAQVTVVDVDGDGSNELVAARTGFARAIRYRAGQLEMVDQFNARRNSDAVATVIPSLDSEGLLQGLVFYVPKEGELQFLSRGQDGVLRYQHSEDAGSMAVSGWSKLPGRAGGQDAYLLYGDDRFWYFTAQAESWTRELGTGFETELEDVYFSHIAEADFDADGHVDIVAVDGTEHIVEILRGSGTGVQSQMYWEIFEQNMHYQGRTGAKLEPRQTVVADLNHDGRLDFAFLIHDRIIFYLQE</sequence>
<name>A0ABU1AVG5_9BACT</name>
<dbReference type="Pfam" id="PF13517">
    <property type="entry name" value="FG-GAP_3"/>
    <property type="match status" value="2"/>
</dbReference>
<dbReference type="Proteomes" id="UP001225316">
    <property type="component" value="Unassembled WGS sequence"/>
</dbReference>